<protein>
    <submittedName>
        <fullName evidence="2">Uncharacterized protein</fullName>
    </submittedName>
</protein>
<reference evidence="2" key="1">
    <citation type="submission" date="2020-05" db="EMBL/GenBank/DDBJ databases">
        <title>Phylogenomic resolution of chytrid fungi.</title>
        <authorList>
            <person name="Stajich J.E."/>
            <person name="Amses K."/>
            <person name="Simmons R."/>
            <person name="Seto K."/>
            <person name="Myers J."/>
            <person name="Bonds A."/>
            <person name="Quandt C.A."/>
            <person name="Barry K."/>
            <person name="Liu P."/>
            <person name="Grigoriev I."/>
            <person name="Longcore J.E."/>
            <person name="James T.Y."/>
        </authorList>
    </citation>
    <scope>NUCLEOTIDE SEQUENCE</scope>
    <source>
        <strain evidence="2">JEL0318</strain>
    </source>
</reference>
<evidence type="ECO:0000313" key="2">
    <source>
        <dbReference type="EMBL" id="KAJ3036598.1"/>
    </source>
</evidence>
<feature type="region of interest" description="Disordered" evidence="1">
    <location>
        <begin position="1"/>
        <end position="60"/>
    </location>
</feature>
<keyword evidence="3" id="KW-1185">Reference proteome</keyword>
<name>A0AAD5WZD8_9FUNG</name>
<evidence type="ECO:0000256" key="1">
    <source>
        <dbReference type="SAM" id="MobiDB-lite"/>
    </source>
</evidence>
<comment type="caution">
    <text evidence="2">The sequence shown here is derived from an EMBL/GenBank/DDBJ whole genome shotgun (WGS) entry which is preliminary data.</text>
</comment>
<feature type="non-terminal residue" evidence="2">
    <location>
        <position position="319"/>
    </location>
</feature>
<dbReference type="Proteomes" id="UP001212841">
    <property type="component" value="Unassembled WGS sequence"/>
</dbReference>
<accession>A0AAD5WZD8</accession>
<proteinExistence type="predicted"/>
<feature type="region of interest" description="Disordered" evidence="1">
    <location>
        <begin position="252"/>
        <end position="319"/>
    </location>
</feature>
<feature type="compositionally biased region" description="Basic and acidic residues" evidence="1">
    <location>
        <begin position="38"/>
        <end position="56"/>
    </location>
</feature>
<feature type="compositionally biased region" description="Pro residues" evidence="1">
    <location>
        <begin position="302"/>
        <end position="319"/>
    </location>
</feature>
<organism evidence="2 3">
    <name type="scientific">Rhizophlyctis rosea</name>
    <dbReference type="NCBI Taxonomy" id="64517"/>
    <lineage>
        <taxon>Eukaryota</taxon>
        <taxon>Fungi</taxon>
        <taxon>Fungi incertae sedis</taxon>
        <taxon>Chytridiomycota</taxon>
        <taxon>Chytridiomycota incertae sedis</taxon>
        <taxon>Chytridiomycetes</taxon>
        <taxon>Rhizophlyctidales</taxon>
        <taxon>Rhizophlyctidaceae</taxon>
        <taxon>Rhizophlyctis</taxon>
    </lineage>
</organism>
<feature type="compositionally biased region" description="Low complexity" evidence="1">
    <location>
        <begin position="264"/>
        <end position="273"/>
    </location>
</feature>
<evidence type="ECO:0000313" key="3">
    <source>
        <dbReference type="Proteomes" id="UP001212841"/>
    </source>
</evidence>
<gene>
    <name evidence="2" type="ORF">HK097_003798</name>
</gene>
<dbReference type="EMBL" id="JADGJD010001920">
    <property type="protein sequence ID" value="KAJ3036598.1"/>
    <property type="molecule type" value="Genomic_DNA"/>
</dbReference>
<dbReference type="AlphaFoldDB" id="A0AAD5WZD8"/>
<sequence>MQRQEHQMVPPPLPTTYASSQPFSIPAPAPTTHKLKSLRSEKRNPLWDKRYEDSRKGQRHSLKLPVGHKPRFSEPYDEHISYLLTLLTALYPQPDKLPRTMLNQARRSCPSGSSWVVWLSTDLRERYRAVKALYAARNVTHGEFVELLLGVGDLVKSGQIHIGHGLNAPSGCSASQAQVKVEPVEGQSIALARGALPLATTVVQSVAVPPPALSLTSSFNTPFDMKGMDYADSSIPTTKTIKHFLYTTSPTTMDEPLPPYLDTPSASSSSHQQPSHHIHGAHNHQQTVPQQPPTPYSSLPDEPLPPYLDSPPPKPQPPT</sequence>